<feature type="signal peptide" evidence="1">
    <location>
        <begin position="1"/>
        <end position="17"/>
    </location>
</feature>
<evidence type="ECO:0008006" key="4">
    <source>
        <dbReference type="Google" id="ProtNLM"/>
    </source>
</evidence>
<reference evidence="3" key="1">
    <citation type="journal article" date="2006" name="PLoS Biol.">
        <title>Macronuclear genome sequence of the ciliate Tetrahymena thermophila, a model eukaryote.</title>
        <authorList>
            <person name="Eisen J.A."/>
            <person name="Coyne R.S."/>
            <person name="Wu M."/>
            <person name="Wu D."/>
            <person name="Thiagarajan M."/>
            <person name="Wortman J.R."/>
            <person name="Badger J.H."/>
            <person name="Ren Q."/>
            <person name="Amedeo P."/>
            <person name="Jones K.M."/>
            <person name="Tallon L.J."/>
            <person name="Delcher A.L."/>
            <person name="Salzberg S.L."/>
            <person name="Silva J.C."/>
            <person name="Haas B.J."/>
            <person name="Majoros W.H."/>
            <person name="Farzad M."/>
            <person name="Carlton J.M."/>
            <person name="Smith R.K. Jr."/>
            <person name="Garg J."/>
            <person name="Pearlman R.E."/>
            <person name="Karrer K.M."/>
            <person name="Sun L."/>
            <person name="Manning G."/>
            <person name="Elde N.C."/>
            <person name="Turkewitz A.P."/>
            <person name="Asai D.J."/>
            <person name="Wilkes D.E."/>
            <person name="Wang Y."/>
            <person name="Cai H."/>
            <person name="Collins K."/>
            <person name="Stewart B.A."/>
            <person name="Lee S.R."/>
            <person name="Wilamowska K."/>
            <person name="Weinberg Z."/>
            <person name="Ruzzo W.L."/>
            <person name="Wloga D."/>
            <person name="Gaertig J."/>
            <person name="Frankel J."/>
            <person name="Tsao C.-C."/>
            <person name="Gorovsky M.A."/>
            <person name="Keeling P.J."/>
            <person name="Waller R.F."/>
            <person name="Patron N.J."/>
            <person name="Cherry J.M."/>
            <person name="Stover N.A."/>
            <person name="Krieger C.J."/>
            <person name="del Toro C."/>
            <person name="Ryder H.F."/>
            <person name="Williamson S.C."/>
            <person name="Barbeau R.A."/>
            <person name="Hamilton E.P."/>
            <person name="Orias E."/>
        </authorList>
    </citation>
    <scope>NUCLEOTIDE SEQUENCE [LARGE SCALE GENOMIC DNA]</scope>
    <source>
        <strain evidence="3">SB210</strain>
    </source>
</reference>
<evidence type="ECO:0000313" key="3">
    <source>
        <dbReference type="Proteomes" id="UP000009168"/>
    </source>
</evidence>
<proteinExistence type="predicted"/>
<keyword evidence="1" id="KW-0732">Signal</keyword>
<accession>W7XIH3</accession>
<gene>
    <name evidence="2" type="ORF">TTHERM_000219069</name>
</gene>
<protein>
    <recommendedName>
        <fullName evidence="4">Transmembrane protein</fullName>
    </recommendedName>
</protein>
<dbReference type="RefSeq" id="XP_012654193.1">
    <property type="nucleotide sequence ID" value="XM_012798739.1"/>
</dbReference>
<keyword evidence="3" id="KW-1185">Reference proteome</keyword>
<dbReference type="InParanoid" id="W7XIH3"/>
<dbReference type="KEGG" id="tet:TTHERM_000219069"/>
<dbReference type="Proteomes" id="UP000009168">
    <property type="component" value="Unassembled WGS sequence"/>
</dbReference>
<sequence>MLLKCLLFMVVYYYNCCQRHIDHSCYCFRCYQKKKKRVIKTNAIKITTIIIVIAIRLVKAQLTTTYLRCTCLTSRLQSISWITCLRISILLTSSSNEQLSSLTKLILTTLTSFNMIYAAAMNILYNQILQYLSINMYLEFNFFINKGNHFYQNFCGKYIQLIY</sequence>
<name>W7XIH3_TETTS</name>
<dbReference type="EMBL" id="GG662621">
    <property type="protein sequence ID" value="EWS73284.1"/>
    <property type="molecule type" value="Genomic_DNA"/>
</dbReference>
<dbReference type="AlphaFoldDB" id="W7XIH3"/>
<feature type="chain" id="PRO_5004903810" description="Transmembrane protein" evidence="1">
    <location>
        <begin position="18"/>
        <end position="163"/>
    </location>
</feature>
<dbReference type="GeneID" id="24437861"/>
<evidence type="ECO:0000313" key="2">
    <source>
        <dbReference type="EMBL" id="EWS73284.1"/>
    </source>
</evidence>
<organism evidence="2 3">
    <name type="scientific">Tetrahymena thermophila (strain SB210)</name>
    <dbReference type="NCBI Taxonomy" id="312017"/>
    <lineage>
        <taxon>Eukaryota</taxon>
        <taxon>Sar</taxon>
        <taxon>Alveolata</taxon>
        <taxon>Ciliophora</taxon>
        <taxon>Intramacronucleata</taxon>
        <taxon>Oligohymenophorea</taxon>
        <taxon>Hymenostomatida</taxon>
        <taxon>Tetrahymenina</taxon>
        <taxon>Tetrahymenidae</taxon>
        <taxon>Tetrahymena</taxon>
    </lineage>
</organism>
<evidence type="ECO:0000256" key="1">
    <source>
        <dbReference type="SAM" id="SignalP"/>
    </source>
</evidence>